<dbReference type="InterPro" id="IPR003594">
    <property type="entry name" value="HATPase_dom"/>
</dbReference>
<evidence type="ECO:0000313" key="5">
    <source>
        <dbReference type="Proteomes" id="UP000309016"/>
    </source>
</evidence>
<dbReference type="EMBL" id="CP040812">
    <property type="protein sequence ID" value="QCY68826.1"/>
    <property type="molecule type" value="Genomic_DNA"/>
</dbReference>
<dbReference type="SUPFAM" id="SSF55874">
    <property type="entry name" value="ATPase domain of HSP90 chaperone/DNA topoisomerase II/histidine kinase"/>
    <property type="match status" value="1"/>
</dbReference>
<feature type="domain" description="Histidine kinase" evidence="3">
    <location>
        <begin position="827"/>
        <end position="1021"/>
    </location>
</feature>
<dbReference type="GO" id="GO:0000155">
    <property type="term" value="F:phosphorelay sensor kinase activity"/>
    <property type="evidence" value="ECO:0007669"/>
    <property type="project" value="TreeGrafter"/>
</dbReference>
<keyword evidence="2" id="KW-1133">Transmembrane helix</keyword>
<dbReference type="Pfam" id="PF07495">
    <property type="entry name" value="Y_Y_Y"/>
    <property type="match status" value="1"/>
</dbReference>
<keyword evidence="2" id="KW-0472">Membrane</keyword>
<keyword evidence="5" id="KW-1185">Reference proteome</keyword>
<dbReference type="OrthoDB" id="9809670at2"/>
<dbReference type="Gene3D" id="2.60.40.10">
    <property type="entry name" value="Immunoglobulins"/>
    <property type="match status" value="1"/>
</dbReference>
<protein>
    <recommendedName>
        <fullName evidence="3">Histidine kinase domain-containing protein</fullName>
    </recommendedName>
</protein>
<sequence length="1028" mass="116522">MGNRRGLILFYLLFNSFLSIPQQENFVFKNITINEGLSQNSVIDIAEDPSGFMWFATQEGLNRYDGKNFLVFPVAFDDITTPDNAQLGKLLATPGKLWMIKRGGKVAKLDLYTHKFTPLSLPGYVHHNIPAATYLYNDKSGRMWIGTLQDGAILINKNNSLEHYSPEAAKGKKLLHSRIRAIYEDSNKNIWILTPNGLTGFKGDQANHFLKGINSNVITETADKTLWLGSLGNGIYRRGPEDQNFQKFTGYEAGELPEDLVVETIYADGRNRIWVGTYGKGLFVINTAARVIKNLMPNRQDPKSINFQDVLSVKEDSRGGIWIGTDGGGVSYFDEQFNTLRTITAREVKENISIEQIRAITTTATGRIWLGTSGQGLTSFDPKLQDFATLHLSPYKPGISNYDRVVSLQVDGEGDLWIGTQGNGLIILDSLTGNIKKWFTTDAVEAGARIECNTQWVLIPAGRGQMWVATRSGGLLLIDKELGMQKQYLLPSQGNRKLKAANLQALMQLDEKTLVLGYEEEGIYLLDILGEKFNRVNHPLIEETLRGETGIKSFFYEDGWLWAGTAGRGILLIHLETGRTQLLDDSNFLHNNMIYGILPGQKGRVWVSSNRGLFKLDYYTTSLGPEIRQLQHFTVTDGLQSNEFNTGAYHRDQNGNLYFGGISGLTYFNPSKISSDRNELPVVLTGAMVGNKPVSTDTVITYLTRLSLPYNQNSLSFNYTVLDYLSADNTLYQYMLEGYDEDWVDAMDRNYTAYTNLPSADYIFRVRVANKAGSRAPLTSLIISIAVPFWKQWWFLLLVGVLLMAFIYGLHKYRVYQLLRVQRVKNNISADLHDDLGARLTNIQVLSAISRRKLGVDKPEAMYLQKIEEEVEASARALDEIVWNIKMKDESLEEIVAKMRRYAGETLDGQYDFQIEVKGKFRKKRMSMQKRRELFLVFKELLNNIKKHARATRIYIRIAIENDHFVMEFKDDGCGFDTTQESSRNGLKNIRERVNKWKGRISLESQHNKGTHVLLHVPFDRRSFSISS</sequence>
<dbReference type="PANTHER" id="PTHR43547">
    <property type="entry name" value="TWO-COMPONENT HISTIDINE KINASE"/>
    <property type="match status" value="1"/>
</dbReference>
<dbReference type="PANTHER" id="PTHR43547:SF2">
    <property type="entry name" value="HYBRID SIGNAL TRANSDUCTION HISTIDINE KINASE C"/>
    <property type="match status" value="1"/>
</dbReference>
<evidence type="ECO:0000259" key="3">
    <source>
        <dbReference type="PROSITE" id="PS50109"/>
    </source>
</evidence>
<dbReference type="InterPro" id="IPR013783">
    <property type="entry name" value="Ig-like_fold"/>
</dbReference>
<dbReference type="InterPro" id="IPR015943">
    <property type="entry name" value="WD40/YVTN_repeat-like_dom_sf"/>
</dbReference>
<dbReference type="SUPFAM" id="SSF63829">
    <property type="entry name" value="Calcium-dependent phosphotriesterase"/>
    <property type="match status" value="3"/>
</dbReference>
<reference evidence="4 5" key="1">
    <citation type="submission" date="2019-06" db="EMBL/GenBank/DDBJ databases">
        <title>Complete genome sequence of Antarcticibacterium flavum KCTC 52984T from an Antarctic marine sediment.</title>
        <authorList>
            <person name="Lee Y.M."/>
            <person name="Shin S.C."/>
        </authorList>
    </citation>
    <scope>NUCLEOTIDE SEQUENCE [LARGE SCALE GENOMIC DNA]</scope>
    <source>
        <strain evidence="4 5">KCTC 52984</strain>
    </source>
</reference>
<dbReference type="KEGG" id="afla:FHG64_05100"/>
<dbReference type="AlphaFoldDB" id="A0A5B7X011"/>
<evidence type="ECO:0000313" key="4">
    <source>
        <dbReference type="EMBL" id="QCY68826.1"/>
    </source>
</evidence>
<dbReference type="Gene3D" id="2.130.10.10">
    <property type="entry name" value="YVTN repeat-like/Quinoprotein amine dehydrogenase"/>
    <property type="match status" value="2"/>
</dbReference>
<dbReference type="SMART" id="SM00387">
    <property type="entry name" value="HATPase_c"/>
    <property type="match status" value="1"/>
</dbReference>
<dbReference type="Gene3D" id="3.30.565.10">
    <property type="entry name" value="Histidine kinase-like ATPase, C-terminal domain"/>
    <property type="match status" value="1"/>
</dbReference>
<dbReference type="Pfam" id="PF02518">
    <property type="entry name" value="HATPase_c"/>
    <property type="match status" value="1"/>
</dbReference>
<keyword evidence="1" id="KW-0597">Phosphoprotein</keyword>
<keyword evidence="2" id="KW-0812">Transmembrane</keyword>
<name>A0A5B7X011_9FLAO</name>
<dbReference type="PROSITE" id="PS50109">
    <property type="entry name" value="HIS_KIN"/>
    <property type="match status" value="1"/>
</dbReference>
<accession>A0A5B7X011</accession>
<dbReference type="CDD" id="cd16917">
    <property type="entry name" value="HATPase_UhpB-NarQ-NarX-like"/>
    <property type="match status" value="1"/>
</dbReference>
<dbReference type="Pfam" id="PF07494">
    <property type="entry name" value="Reg_prop"/>
    <property type="match status" value="3"/>
</dbReference>
<evidence type="ECO:0000256" key="2">
    <source>
        <dbReference type="SAM" id="Phobius"/>
    </source>
</evidence>
<dbReference type="InterPro" id="IPR005467">
    <property type="entry name" value="His_kinase_dom"/>
</dbReference>
<evidence type="ECO:0000256" key="1">
    <source>
        <dbReference type="ARBA" id="ARBA00022553"/>
    </source>
</evidence>
<dbReference type="Proteomes" id="UP000309016">
    <property type="component" value="Chromosome"/>
</dbReference>
<feature type="transmembrane region" description="Helical" evidence="2">
    <location>
        <begin position="793"/>
        <end position="810"/>
    </location>
</feature>
<dbReference type="InterPro" id="IPR036890">
    <property type="entry name" value="HATPase_C_sf"/>
</dbReference>
<gene>
    <name evidence="4" type="ORF">FHG64_05100</name>
</gene>
<proteinExistence type="predicted"/>
<organism evidence="4 5">
    <name type="scientific">Antarcticibacterium flavum</name>
    <dbReference type="NCBI Taxonomy" id="2058175"/>
    <lineage>
        <taxon>Bacteria</taxon>
        <taxon>Pseudomonadati</taxon>
        <taxon>Bacteroidota</taxon>
        <taxon>Flavobacteriia</taxon>
        <taxon>Flavobacteriales</taxon>
        <taxon>Flavobacteriaceae</taxon>
        <taxon>Antarcticibacterium</taxon>
    </lineage>
</organism>
<dbReference type="InterPro" id="IPR011110">
    <property type="entry name" value="Reg_prop"/>
</dbReference>
<dbReference type="InterPro" id="IPR011123">
    <property type="entry name" value="Y_Y_Y"/>
</dbReference>
<dbReference type="RefSeq" id="WP_139065411.1">
    <property type="nucleotide sequence ID" value="NZ_CP040812.1"/>
</dbReference>